<dbReference type="AlphaFoldDB" id="A0A3D0WDW6"/>
<keyword evidence="2" id="KW-0969">Cilium</keyword>
<proteinExistence type="predicted"/>
<accession>A0A3D0WDW6</accession>
<dbReference type="EMBL" id="DOYJ01000348">
    <property type="protein sequence ID" value="HCB76935.1"/>
    <property type="molecule type" value="Genomic_DNA"/>
</dbReference>
<keyword evidence="2" id="KW-0282">Flagellum</keyword>
<evidence type="ECO:0000313" key="2">
    <source>
        <dbReference type="EMBL" id="HCB76935.1"/>
    </source>
</evidence>
<feature type="region of interest" description="Disordered" evidence="1">
    <location>
        <begin position="36"/>
        <end position="73"/>
    </location>
</feature>
<dbReference type="Proteomes" id="UP000262699">
    <property type="component" value="Unassembled WGS sequence"/>
</dbReference>
<reference evidence="2 3" key="1">
    <citation type="journal article" date="2018" name="Nat. Biotechnol.">
        <title>A standardized bacterial taxonomy based on genome phylogeny substantially revises the tree of life.</title>
        <authorList>
            <person name="Parks D.H."/>
            <person name="Chuvochina M."/>
            <person name="Waite D.W."/>
            <person name="Rinke C."/>
            <person name="Skarshewski A."/>
            <person name="Chaumeil P.A."/>
            <person name="Hugenholtz P."/>
        </authorList>
    </citation>
    <scope>NUCLEOTIDE SEQUENCE [LARGE SCALE GENOMIC DNA]</scope>
    <source>
        <strain evidence="2">UBA9015</strain>
    </source>
</reference>
<comment type="caution">
    <text evidence="2">The sequence shown here is derived from an EMBL/GenBank/DDBJ whole genome shotgun (WGS) entry which is preliminary data.</text>
</comment>
<gene>
    <name evidence="2" type="ORF">DEP91_12325</name>
</gene>
<feature type="compositionally biased region" description="Pro residues" evidence="1">
    <location>
        <begin position="38"/>
        <end position="51"/>
    </location>
</feature>
<evidence type="ECO:0000256" key="1">
    <source>
        <dbReference type="SAM" id="MobiDB-lite"/>
    </source>
</evidence>
<keyword evidence="2" id="KW-0966">Cell projection</keyword>
<name>A0A3D0WDW6_9SPHN</name>
<feature type="compositionally biased region" description="Basic and acidic residues" evidence="1">
    <location>
        <begin position="64"/>
        <end position="73"/>
    </location>
</feature>
<sequence>MSEAFADTGRFAMGGFPFAAGFAGRHADIGDALRRAFAPPPGFAPTPPGRPVEPASAPQAATDGPKHFHPADRDAAPGDAWDPFAAPVDPVAVARAEGYDEGLRAATDEATAERTRDMALMDQLARAITSAAWLDRDQFALRLRQTVLALVGNLVDEAGIDGARMAARVTAATDLLADSAEAAMLRLNPADLPLVEGRLPKTVFPVGDATIARGAFSLEAASTIVEDGPARWLEQLASAIDQVPLPKC</sequence>
<evidence type="ECO:0000313" key="3">
    <source>
        <dbReference type="Proteomes" id="UP000262699"/>
    </source>
</evidence>
<protein>
    <submittedName>
        <fullName evidence="2">Flagellar biosynthesis protein FliH</fullName>
    </submittedName>
</protein>
<organism evidence="2 3">
    <name type="scientific">Sphingomonas bacterium</name>
    <dbReference type="NCBI Taxonomy" id="1895847"/>
    <lineage>
        <taxon>Bacteria</taxon>
        <taxon>Pseudomonadati</taxon>
        <taxon>Pseudomonadota</taxon>
        <taxon>Alphaproteobacteria</taxon>
        <taxon>Sphingomonadales</taxon>
        <taxon>Sphingomonadaceae</taxon>
        <taxon>Sphingomonas</taxon>
    </lineage>
</organism>